<evidence type="ECO:0000313" key="2">
    <source>
        <dbReference type="Proteomes" id="UP000001844"/>
    </source>
</evidence>
<organism evidence="1 2">
    <name type="scientific">Nitrosococcus halophilus (strain Nc4)</name>
    <dbReference type="NCBI Taxonomy" id="472759"/>
    <lineage>
        <taxon>Bacteria</taxon>
        <taxon>Pseudomonadati</taxon>
        <taxon>Pseudomonadota</taxon>
        <taxon>Gammaproteobacteria</taxon>
        <taxon>Chromatiales</taxon>
        <taxon>Chromatiaceae</taxon>
        <taxon>Nitrosococcus</taxon>
    </lineage>
</organism>
<evidence type="ECO:0000313" key="1">
    <source>
        <dbReference type="EMBL" id="ADE14076.1"/>
    </source>
</evidence>
<dbReference type="RefSeq" id="WP_013031970.1">
    <property type="nucleotide sequence ID" value="NC_013960.1"/>
</dbReference>
<sequence length="165" mass="18364">MSPQPLSWLLVLLLVTINLDNINAEVLSLPTPPRGIQSLGLEISGIHRDYQRYGLKKATLTEQVTQQLQAAGFNLAPVEATRDSPTAALLQVDLNLVRAYSGYPYAITVKLIQKIQLAGPQGHFIPVTTWSTSRTGFLRSIELHYLQDYTADLIQQFIEAAQVHR</sequence>
<gene>
    <name evidence="1" type="ordered locus">Nhal_0902</name>
</gene>
<dbReference type="Proteomes" id="UP000001844">
    <property type="component" value="Chromosome"/>
</dbReference>
<name>D5BY93_NITHN</name>
<dbReference type="KEGG" id="nhl:Nhal_0902"/>
<keyword evidence="2" id="KW-1185">Reference proteome</keyword>
<dbReference type="AlphaFoldDB" id="D5BY93"/>
<dbReference type="OrthoDB" id="5771608at2"/>
<proteinExistence type="predicted"/>
<accession>D5BY93</accession>
<reference evidence="2" key="1">
    <citation type="submission" date="2010-04" db="EMBL/GenBank/DDBJ databases">
        <title>Complete genome sequence of Nitrosococcus halophilus Nc4, a salt-adapted, aerobic obligate ammonia-oxidizing sulfur purple bacterium.</title>
        <authorList>
            <consortium name="US DOE Joint Genome Institute"/>
            <person name="Campbell M.A."/>
            <person name="Malfatti S.A."/>
            <person name="Chain P.S.G."/>
            <person name="Heidelberg J.F."/>
            <person name="Ward B.B."/>
            <person name="Klotz M.G."/>
        </authorList>
    </citation>
    <scope>NUCLEOTIDE SEQUENCE [LARGE SCALE GENOMIC DNA]</scope>
    <source>
        <strain evidence="2">Nc4</strain>
    </source>
</reference>
<protein>
    <submittedName>
        <fullName evidence="1">Uncharacterized protein</fullName>
    </submittedName>
</protein>
<dbReference type="EMBL" id="CP001798">
    <property type="protein sequence ID" value="ADE14076.1"/>
    <property type="molecule type" value="Genomic_DNA"/>
</dbReference>
<dbReference type="HOGENOM" id="CLU_1609087_0_0_6"/>